<evidence type="ECO:0000313" key="2">
    <source>
        <dbReference type="Proteomes" id="UP001606305"/>
    </source>
</evidence>
<dbReference type="SUPFAM" id="SSF69279">
    <property type="entry name" value="Phage tail proteins"/>
    <property type="match status" value="1"/>
</dbReference>
<comment type="caution">
    <text evidence="1">The sequence shown here is derived from an EMBL/GenBank/DDBJ whole genome shotgun (WGS) entry which is preliminary data.</text>
</comment>
<dbReference type="Proteomes" id="UP001606305">
    <property type="component" value="Unassembled WGS sequence"/>
</dbReference>
<keyword evidence="2" id="KW-1185">Reference proteome</keyword>
<proteinExistence type="predicted"/>
<organism evidence="1 2">
    <name type="scientific">Pelomonas nitida</name>
    <dbReference type="NCBI Taxonomy" id="3299027"/>
    <lineage>
        <taxon>Bacteria</taxon>
        <taxon>Pseudomonadati</taxon>
        <taxon>Pseudomonadota</taxon>
        <taxon>Betaproteobacteria</taxon>
        <taxon>Burkholderiales</taxon>
        <taxon>Sphaerotilaceae</taxon>
        <taxon>Roseateles</taxon>
    </lineage>
</organism>
<sequence length="342" mass="35859">MSTHYTLRFGSYSARDKARDGDRLLLNLTVEQSMDGVGGRCSAELAGAEFAPVALGESVQIELDAGAGAVTVFTGTVTGGAQTATTQCIEAQDGLAALALQELEAAYDNVSLDFIIKDLLQQGGAQVGSVCKGPDVPAYAVHRQPRLLGQVWRLAQACGADVYSSGDGKVQVTTPDQPGARHTLRFGEDVRGLAIGAAVLPWDSVEVWGEGAGSAKGSEKSHWLCTDLSGVSGKAAVDDTGVVTVGKLGKRPLRVRDGALRSGGAAQDSAKARMTWLAARRLAGHMDVNGAPAVMPGDSVRIDRLPASHGMARLLADGTPLRVRGVRHWLDRELGLVTRLHF</sequence>
<dbReference type="RefSeq" id="WP_394487631.1">
    <property type="nucleotide sequence ID" value="NZ_JBIGIA010000005.1"/>
</dbReference>
<protein>
    <recommendedName>
        <fullName evidence="3">Phage tail protein</fullName>
    </recommendedName>
</protein>
<dbReference type="EMBL" id="JBIGIA010000005">
    <property type="protein sequence ID" value="MFG6456854.1"/>
    <property type="molecule type" value="Genomic_DNA"/>
</dbReference>
<name>A0ABW7G4H9_9BURK</name>
<evidence type="ECO:0008006" key="3">
    <source>
        <dbReference type="Google" id="ProtNLM"/>
    </source>
</evidence>
<accession>A0ABW7G4H9</accession>
<evidence type="ECO:0000313" key="1">
    <source>
        <dbReference type="EMBL" id="MFG6456854.1"/>
    </source>
</evidence>
<gene>
    <name evidence="1" type="ORF">ACG00X_08410</name>
</gene>
<reference evidence="1 2" key="1">
    <citation type="submission" date="2024-09" db="EMBL/GenBank/DDBJ databases">
        <title>Novel species of the genus Pelomonas and Roseateles isolated from streams.</title>
        <authorList>
            <person name="Lu H."/>
        </authorList>
    </citation>
    <scope>NUCLEOTIDE SEQUENCE [LARGE SCALE GENOMIC DNA]</scope>
    <source>
        <strain evidence="1 2">BYS96W</strain>
    </source>
</reference>